<keyword evidence="1" id="KW-0472">Membrane</keyword>
<keyword evidence="1" id="KW-1133">Transmembrane helix</keyword>
<accession>A0A0W8EBB8</accession>
<dbReference type="AlphaFoldDB" id="A0A0W8EBB8"/>
<organism evidence="2">
    <name type="scientific">hydrocarbon metagenome</name>
    <dbReference type="NCBI Taxonomy" id="938273"/>
    <lineage>
        <taxon>unclassified sequences</taxon>
        <taxon>metagenomes</taxon>
        <taxon>ecological metagenomes</taxon>
    </lineage>
</organism>
<evidence type="ECO:0000313" key="2">
    <source>
        <dbReference type="EMBL" id="KUG05774.1"/>
    </source>
</evidence>
<feature type="transmembrane region" description="Helical" evidence="1">
    <location>
        <begin position="7"/>
        <end position="26"/>
    </location>
</feature>
<gene>
    <name evidence="2" type="ORF">ASZ90_016753</name>
</gene>
<dbReference type="EMBL" id="LNQE01001766">
    <property type="protein sequence ID" value="KUG05774.1"/>
    <property type="molecule type" value="Genomic_DNA"/>
</dbReference>
<proteinExistence type="predicted"/>
<keyword evidence="1" id="KW-0812">Transmembrane</keyword>
<name>A0A0W8EBB8_9ZZZZ</name>
<sequence>MRYGWQLKLGLVLLSFTVIVYSIKFLVLKNPSDTLNYIFNSLGFVPISAFLVTIILNELLTMRSRRERLEKLNMVIGTFFSEVGTDLLTGISDCDPGLASVRKNLLVRETWEKKDFDDLRTFLEAYSYDLDGSKVDVPGLSQFLSEKRNFLLRLLENPALLEHQMFTETLRAVFHLTEELDRRKCCSDLPETDIIHIRGDLLRVYRQLAIQWVDYMQYLKKYYPYLFSLAMRTNPFDQNASVIVKK</sequence>
<evidence type="ECO:0000256" key="1">
    <source>
        <dbReference type="SAM" id="Phobius"/>
    </source>
</evidence>
<protein>
    <submittedName>
        <fullName evidence="2">Uncharacterized protein</fullName>
    </submittedName>
</protein>
<comment type="caution">
    <text evidence="2">The sequence shown here is derived from an EMBL/GenBank/DDBJ whole genome shotgun (WGS) entry which is preliminary data.</text>
</comment>
<reference evidence="2" key="1">
    <citation type="journal article" date="2015" name="Proc. Natl. Acad. Sci. U.S.A.">
        <title>Networks of energetic and metabolic interactions define dynamics in microbial communities.</title>
        <authorList>
            <person name="Embree M."/>
            <person name="Liu J.K."/>
            <person name="Al-Bassam M.M."/>
            <person name="Zengler K."/>
        </authorList>
    </citation>
    <scope>NUCLEOTIDE SEQUENCE</scope>
</reference>
<feature type="transmembrane region" description="Helical" evidence="1">
    <location>
        <begin position="38"/>
        <end position="60"/>
    </location>
</feature>